<dbReference type="RefSeq" id="WP_180891245.1">
    <property type="nucleotide sequence ID" value="NZ_JACCKD010000001.1"/>
</dbReference>
<organism evidence="1 2">
    <name type="scientific">Haloechinothrix aidingensis</name>
    <dbReference type="NCBI Taxonomy" id="2752311"/>
    <lineage>
        <taxon>Bacteria</taxon>
        <taxon>Bacillati</taxon>
        <taxon>Actinomycetota</taxon>
        <taxon>Actinomycetes</taxon>
        <taxon>Pseudonocardiales</taxon>
        <taxon>Pseudonocardiaceae</taxon>
        <taxon>Haloechinothrix</taxon>
    </lineage>
</organism>
<reference evidence="1 2" key="1">
    <citation type="submission" date="2020-07" db="EMBL/GenBank/DDBJ databases">
        <title>Genome of Haloechinothrix sp.</title>
        <authorList>
            <person name="Tang S.-K."/>
            <person name="Yang L."/>
            <person name="Zhu W.-Y."/>
        </authorList>
    </citation>
    <scope>NUCLEOTIDE SEQUENCE [LARGE SCALE GENOMIC DNA]</scope>
    <source>
        <strain evidence="1 2">YIM 98757</strain>
    </source>
</reference>
<dbReference type="AlphaFoldDB" id="A0A838A456"/>
<proteinExistence type="predicted"/>
<dbReference type="EMBL" id="JACCKD010000001">
    <property type="protein sequence ID" value="MBA0124370.1"/>
    <property type="molecule type" value="Genomic_DNA"/>
</dbReference>
<evidence type="ECO:0000313" key="2">
    <source>
        <dbReference type="Proteomes" id="UP000582974"/>
    </source>
</evidence>
<sequence length="57" mass="6706">MSRRDEHGMAIDSTPQPCPRCVRPTVLVSYPWGRQWLHLGTWRPQCDAPLPARHRER</sequence>
<protein>
    <submittedName>
        <fullName evidence="1">Uncharacterized protein</fullName>
    </submittedName>
</protein>
<dbReference type="Proteomes" id="UP000582974">
    <property type="component" value="Unassembled WGS sequence"/>
</dbReference>
<name>A0A838A456_9PSEU</name>
<accession>A0A838A456</accession>
<keyword evidence="2" id="KW-1185">Reference proteome</keyword>
<comment type="caution">
    <text evidence="1">The sequence shown here is derived from an EMBL/GenBank/DDBJ whole genome shotgun (WGS) entry which is preliminary data.</text>
</comment>
<evidence type="ECO:0000313" key="1">
    <source>
        <dbReference type="EMBL" id="MBA0124370.1"/>
    </source>
</evidence>
<gene>
    <name evidence="1" type="ORF">H0B56_02310</name>
</gene>